<gene>
    <name evidence="4" type="ORF">SpAn4DRAFT_0400</name>
</gene>
<reference evidence="5" key="1">
    <citation type="submission" date="2015-03" db="EMBL/GenBank/DDBJ databases">
        <authorList>
            <person name="Nijsse Bart"/>
        </authorList>
    </citation>
    <scope>NUCLEOTIDE SEQUENCE [LARGE SCALE GENOMIC DNA]</scope>
</reference>
<keyword evidence="2" id="KW-0732">Signal</keyword>
<evidence type="ECO:0000256" key="2">
    <source>
        <dbReference type="SAM" id="SignalP"/>
    </source>
</evidence>
<feature type="domain" description="Organic solvent tolerance-like N-terminal" evidence="3">
    <location>
        <begin position="28"/>
        <end position="156"/>
    </location>
</feature>
<keyword evidence="5" id="KW-1185">Reference proteome</keyword>
<protein>
    <recommendedName>
        <fullName evidence="3">Organic solvent tolerance-like N-terminal domain-containing protein</fullName>
    </recommendedName>
</protein>
<keyword evidence="1" id="KW-0472">Membrane</keyword>
<accession>A0A0U1L2Q0</accession>
<dbReference type="Gene3D" id="2.60.450.10">
    <property type="entry name" value="Lipopolysaccharide (LPS) transport protein A like domain"/>
    <property type="match status" value="1"/>
</dbReference>
<dbReference type="GO" id="GO:1990351">
    <property type="term" value="C:transporter complex"/>
    <property type="evidence" value="ECO:0007669"/>
    <property type="project" value="TreeGrafter"/>
</dbReference>
<feature type="signal peptide" evidence="2">
    <location>
        <begin position="1"/>
        <end position="23"/>
    </location>
</feature>
<evidence type="ECO:0000313" key="4">
    <source>
        <dbReference type="EMBL" id="CQR73938.1"/>
    </source>
</evidence>
<keyword evidence="1" id="KW-0998">Cell outer membrane</keyword>
<name>A0A0U1L2Q0_9FIRM</name>
<dbReference type="PANTHER" id="PTHR30189">
    <property type="entry name" value="LPS-ASSEMBLY PROTEIN"/>
    <property type="match status" value="1"/>
</dbReference>
<dbReference type="InterPro" id="IPR050218">
    <property type="entry name" value="LptD"/>
</dbReference>
<dbReference type="PANTHER" id="PTHR30189:SF1">
    <property type="entry name" value="LPS-ASSEMBLY PROTEIN LPTD"/>
    <property type="match status" value="1"/>
</dbReference>
<dbReference type="EMBL" id="CTRP01000014">
    <property type="protein sequence ID" value="CQR73938.1"/>
    <property type="molecule type" value="Genomic_DNA"/>
</dbReference>
<sequence>MKYRRILFSVLLVFLLVTSTAFAAKPVITADHTYFDVNTGLYVLKGNVYIEVRNRVITAGEAKVNLATLEVSGAGGITVNQDDIDFTGDSVYVYGTKNRASIDGGVNFSRTGLTINADRVDFSWDTRIASFNGNVHVSQGENERTADSINYNVDTNSFM</sequence>
<evidence type="ECO:0000313" key="5">
    <source>
        <dbReference type="Proteomes" id="UP000049855"/>
    </source>
</evidence>
<dbReference type="GO" id="GO:0009279">
    <property type="term" value="C:cell outer membrane"/>
    <property type="evidence" value="ECO:0007669"/>
    <property type="project" value="TreeGrafter"/>
</dbReference>
<dbReference type="Pfam" id="PF03968">
    <property type="entry name" value="LptD_N"/>
    <property type="match status" value="1"/>
</dbReference>
<dbReference type="InterPro" id="IPR005653">
    <property type="entry name" value="OstA-like_N"/>
</dbReference>
<dbReference type="RefSeq" id="WP_021169940.1">
    <property type="nucleotide sequence ID" value="NZ_CTRP01000014.1"/>
</dbReference>
<proteinExistence type="predicted"/>
<organism evidence="4 5">
    <name type="scientific">Sporomusa ovata</name>
    <dbReference type="NCBI Taxonomy" id="2378"/>
    <lineage>
        <taxon>Bacteria</taxon>
        <taxon>Bacillati</taxon>
        <taxon>Bacillota</taxon>
        <taxon>Negativicutes</taxon>
        <taxon>Selenomonadales</taxon>
        <taxon>Sporomusaceae</taxon>
        <taxon>Sporomusa</taxon>
    </lineage>
</organism>
<dbReference type="AlphaFoldDB" id="A0A0U1L2Q0"/>
<feature type="chain" id="PRO_5006710719" description="Organic solvent tolerance-like N-terminal domain-containing protein" evidence="2">
    <location>
        <begin position="24"/>
        <end position="159"/>
    </location>
</feature>
<evidence type="ECO:0000259" key="3">
    <source>
        <dbReference type="Pfam" id="PF03968"/>
    </source>
</evidence>
<dbReference type="Proteomes" id="UP000049855">
    <property type="component" value="Unassembled WGS sequence"/>
</dbReference>
<evidence type="ECO:0000256" key="1">
    <source>
        <dbReference type="ARBA" id="ARBA00023237"/>
    </source>
</evidence>